<sequence length="232" mass="25711">MPNPLIERIEKRLAELNLTPRAASLRVSTNADLIRGILRAGDEANPTQETIDKVATVLGVSREWLLGNDDKPPPPAGDVRFAPDIRLPSWNTMPKDVPVWGTAAGSLIDHNIEGFHLFSGEPIDRVRRPPALANVPDAYAIYVSGDSMYPMHPPGELRFVHPHRPAAAGDTVIVSTRHWETDPGQGYIKLYRRRKGDMIVLEQLNPGATIEIPVKYVVSVHRVLNMNELFGV</sequence>
<gene>
    <name evidence="5" type="ORF">HY834_09065</name>
</gene>
<dbReference type="SUPFAM" id="SSF47413">
    <property type="entry name" value="lambda repressor-like DNA-binding domains"/>
    <property type="match status" value="1"/>
</dbReference>
<organism evidence="5 6">
    <name type="scientific">Devosia nanyangense</name>
    <dbReference type="NCBI Taxonomy" id="1228055"/>
    <lineage>
        <taxon>Bacteria</taxon>
        <taxon>Pseudomonadati</taxon>
        <taxon>Pseudomonadota</taxon>
        <taxon>Alphaproteobacteria</taxon>
        <taxon>Hyphomicrobiales</taxon>
        <taxon>Devosiaceae</taxon>
        <taxon>Devosia</taxon>
    </lineage>
</organism>
<evidence type="ECO:0000313" key="5">
    <source>
        <dbReference type="EMBL" id="MBI4921886.1"/>
    </source>
</evidence>
<evidence type="ECO:0000256" key="1">
    <source>
        <dbReference type="ARBA" id="ARBA00023015"/>
    </source>
</evidence>
<dbReference type="InterPro" id="IPR036286">
    <property type="entry name" value="LexA/Signal_pep-like_sf"/>
</dbReference>
<dbReference type="AlphaFoldDB" id="A0A933L1L6"/>
<evidence type="ECO:0000313" key="6">
    <source>
        <dbReference type="Proteomes" id="UP000782610"/>
    </source>
</evidence>
<dbReference type="PANTHER" id="PTHR40661">
    <property type="match status" value="1"/>
</dbReference>
<comment type="caution">
    <text evidence="5">The sequence shown here is derived from an EMBL/GenBank/DDBJ whole genome shotgun (WGS) entry which is preliminary data.</text>
</comment>
<dbReference type="InterPro" id="IPR039418">
    <property type="entry name" value="LexA-like"/>
</dbReference>
<dbReference type="Pfam" id="PF00717">
    <property type="entry name" value="Peptidase_S24"/>
    <property type="match status" value="1"/>
</dbReference>
<protein>
    <submittedName>
        <fullName evidence="5">XRE family transcriptional regulator</fullName>
    </submittedName>
</protein>
<feature type="domain" description="HTH cro/C1-type" evidence="4">
    <location>
        <begin position="42"/>
        <end position="65"/>
    </location>
</feature>
<dbReference type="InterPro" id="IPR015927">
    <property type="entry name" value="Peptidase_S24_S26A/B/C"/>
</dbReference>
<keyword evidence="1" id="KW-0805">Transcription regulation</keyword>
<dbReference type="SUPFAM" id="SSF51306">
    <property type="entry name" value="LexA/Signal peptidase"/>
    <property type="match status" value="1"/>
</dbReference>
<keyword evidence="2" id="KW-0238">DNA-binding</keyword>
<dbReference type="CDD" id="cd06529">
    <property type="entry name" value="S24_LexA-like"/>
    <property type="match status" value="1"/>
</dbReference>
<evidence type="ECO:0000256" key="3">
    <source>
        <dbReference type="ARBA" id="ARBA00023163"/>
    </source>
</evidence>
<evidence type="ECO:0000259" key="4">
    <source>
        <dbReference type="PROSITE" id="PS50943"/>
    </source>
</evidence>
<dbReference type="EMBL" id="JACRAF010000025">
    <property type="protein sequence ID" value="MBI4921886.1"/>
    <property type="molecule type" value="Genomic_DNA"/>
</dbReference>
<dbReference type="CDD" id="cd00093">
    <property type="entry name" value="HTH_XRE"/>
    <property type="match status" value="1"/>
</dbReference>
<reference evidence="5" key="1">
    <citation type="submission" date="2020-07" db="EMBL/GenBank/DDBJ databases">
        <title>Huge and variable diversity of episymbiotic CPR bacteria and DPANN archaea in groundwater ecosystems.</title>
        <authorList>
            <person name="He C.Y."/>
            <person name="Keren R."/>
            <person name="Whittaker M."/>
            <person name="Farag I.F."/>
            <person name="Doudna J."/>
            <person name="Cate J.H.D."/>
            <person name="Banfield J.F."/>
        </authorList>
    </citation>
    <scope>NUCLEOTIDE SEQUENCE</scope>
    <source>
        <strain evidence="5">NC_groundwater_1586_Pr3_B-0.1um_66_15</strain>
    </source>
</reference>
<dbReference type="InterPro" id="IPR010982">
    <property type="entry name" value="Lambda_DNA-bd_dom_sf"/>
</dbReference>
<dbReference type="PANTHER" id="PTHR40661:SF3">
    <property type="entry name" value="FELS-1 PROPHAGE TRANSCRIPTIONAL REGULATOR"/>
    <property type="match status" value="1"/>
</dbReference>
<dbReference type="Proteomes" id="UP000782610">
    <property type="component" value="Unassembled WGS sequence"/>
</dbReference>
<dbReference type="PROSITE" id="PS50943">
    <property type="entry name" value="HTH_CROC1"/>
    <property type="match status" value="1"/>
</dbReference>
<dbReference type="SMART" id="SM00530">
    <property type="entry name" value="HTH_XRE"/>
    <property type="match status" value="1"/>
</dbReference>
<keyword evidence="3" id="KW-0804">Transcription</keyword>
<accession>A0A933L1L6</accession>
<dbReference type="InterPro" id="IPR001387">
    <property type="entry name" value="Cro/C1-type_HTH"/>
</dbReference>
<dbReference type="Gene3D" id="2.10.109.10">
    <property type="entry name" value="Umud Fragment, subunit A"/>
    <property type="match status" value="1"/>
</dbReference>
<dbReference type="GO" id="GO:0003677">
    <property type="term" value="F:DNA binding"/>
    <property type="evidence" value="ECO:0007669"/>
    <property type="project" value="UniProtKB-KW"/>
</dbReference>
<name>A0A933L1L6_9HYPH</name>
<proteinExistence type="predicted"/>
<evidence type="ECO:0000256" key="2">
    <source>
        <dbReference type="ARBA" id="ARBA00023125"/>
    </source>
</evidence>